<reference evidence="7" key="1">
    <citation type="journal article" date="2014" name="Int. J. Syst. Evol. Microbiol.">
        <title>Complete genome sequence of Corynebacterium casei LMG S-19264T (=DSM 44701T), isolated from a smear-ripened cheese.</title>
        <authorList>
            <consortium name="US DOE Joint Genome Institute (JGI-PGF)"/>
            <person name="Walter F."/>
            <person name="Albersmeier A."/>
            <person name="Kalinowski J."/>
            <person name="Ruckert C."/>
        </authorList>
    </citation>
    <scope>NUCLEOTIDE SEQUENCE</scope>
    <source>
        <strain evidence="7">JCM 19018</strain>
    </source>
</reference>
<dbReference type="GO" id="GO:0022857">
    <property type="term" value="F:transmembrane transporter activity"/>
    <property type="evidence" value="ECO:0007669"/>
    <property type="project" value="InterPro"/>
</dbReference>
<sequence length="396" mass="40305">MPLLTRRPSPAFAALSATSVIRAYGYALTATYLSFYAAAFDATGLWIGMFTTGFAVSQTVTTVALGAWVSGDEIKRLLVGAACASVATYLGFVFVTDELTLIAARVAQGATISVLFVLGTAAVSGRAVADNRGRQVGVFNQVGALAGGLGTASAGAIYEIAGFAPGYLLLAGMSLVSAWALTRTDLGVDDFDPAGGPAAYRRLIGHPAIHGVAAFRVGFSFAKTAVRVYLPIYAYLAVSVSPLSVGIILTAPRVARTICQGYAGALADRAGRRPLLGAAALSYATAALLIPFAQSVTALTACAFLFGLADACRVPASVALFTEAGTASRAVTSLSLRSLLWKPGSVLAPIIAGTLHDIVSVNAVFYAIAAVVVGTAVVTASLDASHAPKEAISGSD</sequence>
<feature type="transmembrane region" description="Helical" evidence="5">
    <location>
        <begin position="136"/>
        <end position="158"/>
    </location>
</feature>
<evidence type="ECO:0000259" key="6">
    <source>
        <dbReference type="PROSITE" id="PS50850"/>
    </source>
</evidence>
<comment type="caution">
    <text evidence="7">The sequence shown here is derived from an EMBL/GenBank/DDBJ whole genome shotgun (WGS) entry which is preliminary data.</text>
</comment>
<feature type="transmembrane region" description="Helical" evidence="5">
    <location>
        <begin position="45"/>
        <end position="70"/>
    </location>
</feature>
<keyword evidence="2 5" id="KW-0812">Transmembrane</keyword>
<feature type="transmembrane region" description="Helical" evidence="5">
    <location>
        <begin position="77"/>
        <end position="96"/>
    </location>
</feature>
<dbReference type="EMBL" id="BMPD01000006">
    <property type="protein sequence ID" value="GGK78469.1"/>
    <property type="molecule type" value="Genomic_DNA"/>
</dbReference>
<feature type="domain" description="Major facilitator superfamily (MFS) profile" evidence="6">
    <location>
        <begin position="206"/>
        <end position="396"/>
    </location>
</feature>
<evidence type="ECO:0000256" key="5">
    <source>
        <dbReference type="SAM" id="Phobius"/>
    </source>
</evidence>
<dbReference type="RefSeq" id="WP_188979764.1">
    <property type="nucleotide sequence ID" value="NZ_BMPD01000006.1"/>
</dbReference>
<keyword evidence="4 5" id="KW-0472">Membrane</keyword>
<feature type="transmembrane region" description="Helical" evidence="5">
    <location>
        <begin position="12"/>
        <end position="39"/>
    </location>
</feature>
<evidence type="ECO:0000256" key="3">
    <source>
        <dbReference type="ARBA" id="ARBA00022989"/>
    </source>
</evidence>
<dbReference type="GO" id="GO:0016020">
    <property type="term" value="C:membrane"/>
    <property type="evidence" value="ECO:0007669"/>
    <property type="project" value="UniProtKB-SubCell"/>
</dbReference>
<dbReference type="PROSITE" id="PS50850">
    <property type="entry name" value="MFS"/>
    <property type="match status" value="1"/>
</dbReference>
<feature type="transmembrane region" description="Helical" evidence="5">
    <location>
        <begin position="363"/>
        <end position="382"/>
    </location>
</feature>
<dbReference type="InterPro" id="IPR005829">
    <property type="entry name" value="Sugar_transporter_CS"/>
</dbReference>
<feature type="transmembrane region" description="Helical" evidence="5">
    <location>
        <begin position="275"/>
        <end position="308"/>
    </location>
</feature>
<gene>
    <name evidence="7" type="ORF">GCM10009067_33580</name>
</gene>
<keyword evidence="3 5" id="KW-1133">Transmembrane helix</keyword>
<reference evidence="7" key="2">
    <citation type="submission" date="2020-09" db="EMBL/GenBank/DDBJ databases">
        <authorList>
            <person name="Sun Q."/>
            <person name="Ohkuma M."/>
        </authorList>
    </citation>
    <scope>NUCLEOTIDE SEQUENCE</scope>
    <source>
        <strain evidence="7">JCM 19018</strain>
    </source>
</reference>
<dbReference type="AlphaFoldDB" id="A0A830F2N6"/>
<dbReference type="OrthoDB" id="214271at2157"/>
<evidence type="ECO:0000313" key="8">
    <source>
        <dbReference type="Proteomes" id="UP000614221"/>
    </source>
</evidence>
<dbReference type="InterPro" id="IPR036259">
    <property type="entry name" value="MFS_trans_sf"/>
</dbReference>
<dbReference type="Gene3D" id="1.20.1250.20">
    <property type="entry name" value="MFS general substrate transporter like domains"/>
    <property type="match status" value="2"/>
</dbReference>
<dbReference type="SUPFAM" id="SSF103473">
    <property type="entry name" value="MFS general substrate transporter"/>
    <property type="match status" value="1"/>
</dbReference>
<dbReference type="InterPro" id="IPR011701">
    <property type="entry name" value="MFS"/>
</dbReference>
<accession>A0A830F2N6</accession>
<evidence type="ECO:0000256" key="2">
    <source>
        <dbReference type="ARBA" id="ARBA00022692"/>
    </source>
</evidence>
<dbReference type="InterPro" id="IPR020846">
    <property type="entry name" value="MFS_dom"/>
</dbReference>
<proteinExistence type="predicted"/>
<evidence type="ECO:0000256" key="1">
    <source>
        <dbReference type="ARBA" id="ARBA00004141"/>
    </source>
</evidence>
<feature type="transmembrane region" description="Helical" evidence="5">
    <location>
        <begin position="232"/>
        <end position="254"/>
    </location>
</feature>
<evidence type="ECO:0000256" key="4">
    <source>
        <dbReference type="ARBA" id="ARBA00023136"/>
    </source>
</evidence>
<dbReference type="PANTHER" id="PTHR23518">
    <property type="entry name" value="C-METHYLTRANSFERASE"/>
    <property type="match status" value="1"/>
</dbReference>
<dbReference type="PANTHER" id="PTHR23518:SF2">
    <property type="entry name" value="MAJOR FACILITATOR SUPERFAMILY TRANSPORTER"/>
    <property type="match status" value="1"/>
</dbReference>
<protein>
    <recommendedName>
        <fullName evidence="6">Major facilitator superfamily (MFS) profile domain-containing protein</fullName>
    </recommendedName>
</protein>
<feature type="transmembrane region" description="Helical" evidence="5">
    <location>
        <begin position="102"/>
        <end position="124"/>
    </location>
</feature>
<dbReference type="PROSITE" id="PS00216">
    <property type="entry name" value="SUGAR_TRANSPORT_1"/>
    <property type="match status" value="1"/>
</dbReference>
<feature type="transmembrane region" description="Helical" evidence="5">
    <location>
        <begin position="164"/>
        <end position="182"/>
    </location>
</feature>
<comment type="subcellular location">
    <subcellularLocation>
        <location evidence="1">Membrane</location>
        <topology evidence="1">Multi-pass membrane protein</topology>
    </subcellularLocation>
</comment>
<organism evidence="7 8">
    <name type="scientific">Haloarcula sebkhae</name>
    <dbReference type="NCBI Taxonomy" id="932660"/>
    <lineage>
        <taxon>Archaea</taxon>
        <taxon>Methanobacteriati</taxon>
        <taxon>Methanobacteriota</taxon>
        <taxon>Stenosarchaea group</taxon>
        <taxon>Halobacteria</taxon>
        <taxon>Halobacteriales</taxon>
        <taxon>Haloarculaceae</taxon>
        <taxon>Haloarcula</taxon>
    </lineage>
</organism>
<dbReference type="Pfam" id="PF07690">
    <property type="entry name" value="MFS_1"/>
    <property type="match status" value="1"/>
</dbReference>
<dbReference type="Proteomes" id="UP000614221">
    <property type="component" value="Unassembled WGS sequence"/>
</dbReference>
<evidence type="ECO:0000313" key="7">
    <source>
        <dbReference type="EMBL" id="GGK78469.1"/>
    </source>
</evidence>
<name>A0A830F2N6_9EURY</name>